<feature type="compositionally biased region" description="Basic residues" evidence="1">
    <location>
        <begin position="1"/>
        <end position="11"/>
    </location>
</feature>
<feature type="region of interest" description="Disordered" evidence="1">
    <location>
        <begin position="77"/>
        <end position="107"/>
    </location>
</feature>
<dbReference type="Proteomes" id="UP000314294">
    <property type="component" value="Unassembled WGS sequence"/>
</dbReference>
<accession>A0A4Z2EHR4</accession>
<dbReference type="EMBL" id="SRLO01007283">
    <property type="protein sequence ID" value="TNN28110.1"/>
    <property type="molecule type" value="Genomic_DNA"/>
</dbReference>
<name>A0A4Z2EHR4_9TELE</name>
<feature type="compositionally biased region" description="Polar residues" evidence="1">
    <location>
        <begin position="24"/>
        <end position="34"/>
    </location>
</feature>
<feature type="region of interest" description="Disordered" evidence="1">
    <location>
        <begin position="1"/>
        <end position="56"/>
    </location>
</feature>
<reference evidence="2 3" key="1">
    <citation type="submission" date="2019-03" db="EMBL/GenBank/DDBJ databases">
        <title>First draft genome of Liparis tanakae, snailfish: a comprehensive survey of snailfish specific genes.</title>
        <authorList>
            <person name="Kim W."/>
            <person name="Song I."/>
            <person name="Jeong J.-H."/>
            <person name="Kim D."/>
            <person name="Kim S."/>
            <person name="Ryu S."/>
            <person name="Song J.Y."/>
            <person name="Lee S.K."/>
        </authorList>
    </citation>
    <scope>NUCLEOTIDE SEQUENCE [LARGE SCALE GENOMIC DNA]</scope>
    <source>
        <tissue evidence="2">Muscle</tissue>
    </source>
</reference>
<evidence type="ECO:0000256" key="1">
    <source>
        <dbReference type="SAM" id="MobiDB-lite"/>
    </source>
</evidence>
<gene>
    <name evidence="2" type="ORF">EYF80_061742</name>
</gene>
<protein>
    <submittedName>
        <fullName evidence="2">Uncharacterized protein</fullName>
    </submittedName>
</protein>
<dbReference type="AlphaFoldDB" id="A0A4Z2EHR4"/>
<evidence type="ECO:0000313" key="3">
    <source>
        <dbReference type="Proteomes" id="UP000314294"/>
    </source>
</evidence>
<evidence type="ECO:0000313" key="2">
    <source>
        <dbReference type="EMBL" id="TNN28110.1"/>
    </source>
</evidence>
<sequence>MKKKKKKKKIGRVISAIGFDTGTAGRSSSHSTSCRTDDEEHNAAMTSESESQDMLDVRVPHRAFSIELRVLEAQGSSSSFLADEATENIDEQNVSEPPRGSSLMTPR</sequence>
<organism evidence="2 3">
    <name type="scientific">Liparis tanakae</name>
    <name type="common">Tanaka's snailfish</name>
    <dbReference type="NCBI Taxonomy" id="230148"/>
    <lineage>
        <taxon>Eukaryota</taxon>
        <taxon>Metazoa</taxon>
        <taxon>Chordata</taxon>
        <taxon>Craniata</taxon>
        <taxon>Vertebrata</taxon>
        <taxon>Euteleostomi</taxon>
        <taxon>Actinopterygii</taxon>
        <taxon>Neopterygii</taxon>
        <taxon>Teleostei</taxon>
        <taxon>Neoteleostei</taxon>
        <taxon>Acanthomorphata</taxon>
        <taxon>Eupercaria</taxon>
        <taxon>Perciformes</taxon>
        <taxon>Cottioidei</taxon>
        <taxon>Cottales</taxon>
        <taxon>Liparidae</taxon>
        <taxon>Liparis</taxon>
    </lineage>
</organism>
<comment type="caution">
    <text evidence="2">The sequence shown here is derived from an EMBL/GenBank/DDBJ whole genome shotgun (WGS) entry which is preliminary data.</text>
</comment>
<proteinExistence type="predicted"/>
<keyword evidence="3" id="KW-1185">Reference proteome</keyword>